<keyword evidence="5 9" id="KW-1133">Transmembrane helix</keyword>
<evidence type="ECO:0000256" key="1">
    <source>
        <dbReference type="ARBA" id="ARBA00004141"/>
    </source>
</evidence>
<evidence type="ECO:0000256" key="7">
    <source>
        <dbReference type="ARBA" id="ARBA00023136"/>
    </source>
</evidence>
<comment type="function">
    <text evidence="9">Channel that opens in response to stretch forces in the membrane lipid bilayer. May participate in the regulation of osmotic pressure changes within the cell.</text>
</comment>
<dbReference type="PANTHER" id="PTHR30266:SF2">
    <property type="entry name" value="LARGE-CONDUCTANCE MECHANOSENSITIVE CHANNEL"/>
    <property type="match status" value="1"/>
</dbReference>
<dbReference type="AlphaFoldDB" id="A0A4V3FE95"/>
<gene>
    <name evidence="9" type="primary">mscL</name>
    <name evidence="10" type="ORF">EI77_03880</name>
</gene>
<dbReference type="InterPro" id="IPR001185">
    <property type="entry name" value="MS_channel"/>
</dbReference>
<organism evidence="10 11">
    <name type="scientific">Prosthecobacter fusiformis</name>
    <dbReference type="NCBI Taxonomy" id="48464"/>
    <lineage>
        <taxon>Bacteria</taxon>
        <taxon>Pseudomonadati</taxon>
        <taxon>Verrucomicrobiota</taxon>
        <taxon>Verrucomicrobiia</taxon>
        <taxon>Verrucomicrobiales</taxon>
        <taxon>Verrucomicrobiaceae</taxon>
        <taxon>Prosthecobacter</taxon>
    </lineage>
</organism>
<dbReference type="GO" id="GO:0008381">
    <property type="term" value="F:mechanosensitive monoatomic ion channel activity"/>
    <property type="evidence" value="ECO:0007669"/>
    <property type="project" value="UniProtKB-UniRule"/>
</dbReference>
<keyword evidence="4 9" id="KW-0812">Transmembrane</keyword>
<keyword evidence="7 9" id="KW-0472">Membrane</keyword>
<evidence type="ECO:0000256" key="6">
    <source>
        <dbReference type="ARBA" id="ARBA00023065"/>
    </source>
</evidence>
<protein>
    <recommendedName>
        <fullName evidence="9">Large-conductance mechanosensitive channel</fullName>
    </recommendedName>
</protein>
<keyword evidence="3 9" id="KW-1003">Cell membrane</keyword>
<feature type="transmembrane region" description="Helical" evidence="9">
    <location>
        <begin position="94"/>
        <end position="120"/>
    </location>
</feature>
<evidence type="ECO:0000256" key="8">
    <source>
        <dbReference type="ARBA" id="ARBA00023303"/>
    </source>
</evidence>
<name>A0A4V3FE95_9BACT</name>
<dbReference type="PANTHER" id="PTHR30266">
    <property type="entry name" value="MECHANOSENSITIVE CHANNEL MSCL"/>
    <property type="match status" value="1"/>
</dbReference>
<dbReference type="Proteomes" id="UP000295662">
    <property type="component" value="Unassembled WGS sequence"/>
</dbReference>
<proteinExistence type="inferred from homology"/>
<keyword evidence="6 9" id="KW-0406">Ion transport</keyword>
<comment type="caution">
    <text evidence="9">Lacks conserved residue(s) required for the propagation of feature annotation.</text>
</comment>
<comment type="similarity">
    <text evidence="9">Belongs to the MscL family.</text>
</comment>
<sequence length="169" mass="18413">MKLPQFESPAMLDEFKKFILKGNVVSLSTGVIIGSAFNNIVTAFTKGIVEPILAIFGGNDLGTSNWKFKIWEKMATVTEKVNGVEVKTEKMIPVLLDVGAIIGSVIGFLITAAIVFFIIVKPTNKLLDLVVKKDTPPAALPPDVALLTEIRDMMKRQEEAANRSQSPVL</sequence>
<dbReference type="GO" id="GO:0005886">
    <property type="term" value="C:plasma membrane"/>
    <property type="evidence" value="ECO:0007669"/>
    <property type="project" value="UniProtKB-SubCell"/>
</dbReference>
<evidence type="ECO:0000256" key="3">
    <source>
        <dbReference type="ARBA" id="ARBA00022475"/>
    </source>
</evidence>
<evidence type="ECO:0000256" key="4">
    <source>
        <dbReference type="ARBA" id="ARBA00022692"/>
    </source>
</evidence>
<accession>A0A4V3FE95</accession>
<reference evidence="10 11" key="1">
    <citation type="submission" date="2019-03" db="EMBL/GenBank/DDBJ databases">
        <title>Genomic Encyclopedia of Archaeal and Bacterial Type Strains, Phase II (KMG-II): from individual species to whole genera.</title>
        <authorList>
            <person name="Goeker M."/>
        </authorList>
    </citation>
    <scope>NUCLEOTIDE SEQUENCE [LARGE SCALE GENOMIC DNA]</scope>
    <source>
        <strain evidence="10 11">ATCC 25309</strain>
    </source>
</reference>
<dbReference type="InterPro" id="IPR036019">
    <property type="entry name" value="MscL_channel"/>
</dbReference>
<dbReference type="SUPFAM" id="SSF81330">
    <property type="entry name" value="Gated mechanosensitive channel"/>
    <property type="match status" value="1"/>
</dbReference>
<keyword evidence="11" id="KW-1185">Reference proteome</keyword>
<evidence type="ECO:0000313" key="10">
    <source>
        <dbReference type="EMBL" id="TDU66143.1"/>
    </source>
</evidence>
<comment type="caution">
    <text evidence="10">The sequence shown here is derived from an EMBL/GenBank/DDBJ whole genome shotgun (WGS) entry which is preliminary data.</text>
</comment>
<dbReference type="HAMAP" id="MF_00115">
    <property type="entry name" value="MscL"/>
    <property type="match status" value="1"/>
</dbReference>
<dbReference type="InterPro" id="IPR037673">
    <property type="entry name" value="MSC/AndL"/>
</dbReference>
<dbReference type="Pfam" id="PF01741">
    <property type="entry name" value="MscL"/>
    <property type="match status" value="1"/>
</dbReference>
<keyword evidence="8 9" id="KW-0407">Ion channel</keyword>
<comment type="subunit">
    <text evidence="9">Homopentamer.</text>
</comment>
<evidence type="ECO:0000313" key="11">
    <source>
        <dbReference type="Proteomes" id="UP000295662"/>
    </source>
</evidence>
<dbReference type="RefSeq" id="WP_133796880.1">
    <property type="nucleotide sequence ID" value="NZ_SOCA01000009.1"/>
</dbReference>
<dbReference type="Gene3D" id="1.10.1200.120">
    <property type="entry name" value="Large-conductance mechanosensitive channel, MscL, domain 1"/>
    <property type="match status" value="1"/>
</dbReference>
<keyword evidence="2 9" id="KW-0813">Transport</keyword>
<comment type="subcellular location">
    <subcellularLocation>
        <location evidence="9">Cell membrane</location>
        <topology evidence="9">Multi-pass membrane protein</topology>
    </subcellularLocation>
    <subcellularLocation>
        <location evidence="1">Membrane</location>
        <topology evidence="1">Multi-pass membrane protein</topology>
    </subcellularLocation>
</comment>
<evidence type="ECO:0000256" key="5">
    <source>
        <dbReference type="ARBA" id="ARBA00022989"/>
    </source>
</evidence>
<dbReference type="OrthoDB" id="9810350at2"/>
<evidence type="ECO:0000256" key="2">
    <source>
        <dbReference type="ARBA" id="ARBA00022448"/>
    </source>
</evidence>
<evidence type="ECO:0000256" key="9">
    <source>
        <dbReference type="HAMAP-Rule" id="MF_00115"/>
    </source>
</evidence>
<dbReference type="EMBL" id="SOCA01000009">
    <property type="protein sequence ID" value="TDU66143.1"/>
    <property type="molecule type" value="Genomic_DNA"/>
</dbReference>